<evidence type="ECO:0000259" key="3">
    <source>
        <dbReference type="PROSITE" id="PS51272"/>
    </source>
</evidence>
<dbReference type="InterPro" id="IPR051465">
    <property type="entry name" value="Cell_Envelope_Struct_Comp"/>
</dbReference>
<dbReference type="PROSITE" id="PS51272">
    <property type="entry name" value="SLH"/>
    <property type="match status" value="3"/>
</dbReference>
<dbReference type="PANTHER" id="PTHR43308">
    <property type="entry name" value="OUTER MEMBRANE PROTEIN ALPHA-RELATED"/>
    <property type="match status" value="1"/>
</dbReference>
<evidence type="ECO:0000256" key="2">
    <source>
        <dbReference type="SAM" id="SignalP"/>
    </source>
</evidence>
<name>A0A559IL49_9BACL</name>
<comment type="caution">
    <text evidence="4">The sequence shown here is derived from an EMBL/GenBank/DDBJ whole genome shotgun (WGS) entry which is preliminary data.</text>
</comment>
<feature type="domain" description="SLH" evidence="3">
    <location>
        <begin position="40"/>
        <end position="98"/>
    </location>
</feature>
<keyword evidence="2" id="KW-0732">Signal</keyword>
<organism evidence="4 5">
    <name type="scientific">Paenibacillus agilis</name>
    <dbReference type="NCBI Taxonomy" id="3020863"/>
    <lineage>
        <taxon>Bacteria</taxon>
        <taxon>Bacillati</taxon>
        <taxon>Bacillota</taxon>
        <taxon>Bacilli</taxon>
        <taxon>Bacillales</taxon>
        <taxon>Paenibacillaceae</taxon>
        <taxon>Paenibacillus</taxon>
    </lineage>
</organism>
<dbReference type="AlphaFoldDB" id="A0A559IL49"/>
<evidence type="ECO:0000313" key="4">
    <source>
        <dbReference type="EMBL" id="TVX88260.1"/>
    </source>
</evidence>
<dbReference type="EMBL" id="VNJK01000003">
    <property type="protein sequence ID" value="TVX88260.1"/>
    <property type="molecule type" value="Genomic_DNA"/>
</dbReference>
<evidence type="ECO:0000313" key="5">
    <source>
        <dbReference type="Proteomes" id="UP000318102"/>
    </source>
</evidence>
<feature type="region of interest" description="Disordered" evidence="1">
    <location>
        <begin position="451"/>
        <end position="503"/>
    </location>
</feature>
<accession>A0A559IL49</accession>
<gene>
    <name evidence="4" type="ORF">FPZ44_20405</name>
</gene>
<dbReference type="OrthoDB" id="185675at2"/>
<sequence>MKKRIATLLSLTLAFSTLLSALADPVSAQAAAVNESEQTKAVATFKDVESHWAKEKIAEWSSQGVVSGASANEFKPDQQVTRAEWAAIVNRMFQLNEQKPQAYTDVATAAWYADAVNTATTAGYMKGYTDGTFKPNATLTRQEAVASLSRLLKWETNNTALTYKDSADIQSWATSSVSEAVYLGVVKGYEEGTFKPNQSLTRAEAVSMLDRAFDTYGVWYGKAGTYGSATKQEVIQGNVIVNVQDVTLQNIHIKGDLILTQGVGEGDVHLNKVKVDGKTLIYGGGKNSIHVNDSVLVNVVVDKRDGSIRLVAKGTSKIQEIVLQSPTAIDAYSGVDVSRVRLSEQLPAQSDIRLNGYFNTVEVEAYSIKLQVPQGSIKQLNVAEKAKDTTIEASKEAEILSLVLDAAVKVVGEAVIKQATINAEGSSFDKAPEQLKVGDKVTKDVKVTIGGKDQAAGQSTNQQPGTNNDGASGGSSGGGSTGGSGGGTSGGGSNSGNEGTNQGSWFQLELNQSAYTVGEVVYGKSPRSGKAYLIPETVSFVNLEMIQIAVEEGIARQVDIKADGSFNIATDGFKFARYQIVVFDSKNYYSYPQYFYILDDVNTPLKRNEFRHSGSTSETEPEKIHFIFNRKVEAVPGVDLNQSVLLATYEDKIYRPIGSVGKITIKDNVIEVVPTKLFISKKFSLKIAEGVVRTPDTGELNQEREWKDISHFTRIKIVDPSINPLAVKKGTRIPFLLTHVSSDNIVYLVHPDVSGTQETFDRQVENGWANKVIVPEDKSSEIYYMETSNLSPGNYMLKAWLGHGINITITE</sequence>
<dbReference type="Proteomes" id="UP000318102">
    <property type="component" value="Unassembled WGS sequence"/>
</dbReference>
<evidence type="ECO:0000256" key="1">
    <source>
        <dbReference type="SAM" id="MobiDB-lite"/>
    </source>
</evidence>
<feature type="domain" description="SLH" evidence="3">
    <location>
        <begin position="163"/>
        <end position="223"/>
    </location>
</feature>
<keyword evidence="5" id="KW-1185">Reference proteome</keyword>
<feature type="compositionally biased region" description="Gly residues" evidence="1">
    <location>
        <begin position="471"/>
        <end position="494"/>
    </location>
</feature>
<feature type="chain" id="PRO_5038677865" evidence="2">
    <location>
        <begin position="24"/>
        <end position="811"/>
    </location>
</feature>
<proteinExistence type="predicted"/>
<dbReference type="PANTHER" id="PTHR43308:SF5">
    <property type="entry name" value="S-LAYER PROTEIN _ PEPTIDOGLYCAN ENDO-BETA-N-ACETYLGLUCOSAMINIDASE"/>
    <property type="match status" value="1"/>
</dbReference>
<dbReference type="Pfam" id="PF00395">
    <property type="entry name" value="SLH"/>
    <property type="match status" value="3"/>
</dbReference>
<protein>
    <submittedName>
        <fullName evidence="4">S-layer homology domain-containing protein</fullName>
    </submittedName>
</protein>
<dbReference type="RefSeq" id="WP_144993368.1">
    <property type="nucleotide sequence ID" value="NZ_VNJK01000003.1"/>
</dbReference>
<reference evidence="4 5" key="1">
    <citation type="submission" date="2019-07" db="EMBL/GenBank/DDBJ databases">
        <authorList>
            <person name="Kim J."/>
        </authorList>
    </citation>
    <scope>NUCLEOTIDE SEQUENCE [LARGE SCALE GENOMIC DNA]</scope>
    <source>
        <strain evidence="4 5">N4</strain>
    </source>
</reference>
<dbReference type="InterPro" id="IPR001119">
    <property type="entry name" value="SLH_dom"/>
</dbReference>
<feature type="signal peptide" evidence="2">
    <location>
        <begin position="1"/>
        <end position="23"/>
    </location>
</feature>
<feature type="domain" description="SLH" evidence="3">
    <location>
        <begin position="99"/>
        <end position="162"/>
    </location>
</feature>